<organism evidence="3 4">
    <name type="scientific">Candidatus Tagabacteria bacterium CG03_land_8_20_14_0_80_41_22</name>
    <dbReference type="NCBI Taxonomy" id="1975020"/>
    <lineage>
        <taxon>Bacteria</taxon>
        <taxon>Candidatus Tagaibacteriota</taxon>
    </lineage>
</organism>
<protein>
    <recommendedName>
        <fullName evidence="5">LTD domain-containing protein</fullName>
    </recommendedName>
</protein>
<feature type="region of interest" description="Disordered" evidence="1">
    <location>
        <begin position="41"/>
        <end position="62"/>
    </location>
</feature>
<evidence type="ECO:0000256" key="2">
    <source>
        <dbReference type="SAM" id="Phobius"/>
    </source>
</evidence>
<sequence>MKEEGEPRNPVKDFGWLVLFFIALGVIWFAQGGPSKLTSMTSPFLQSPEISPSPDSSQNGYGFWNNSSETISKTSEIDSRHKGKISLNASWAAKETDSRKEYIEISASYSNKEPISVTGWTLKGKQGFSATIGRGAYLVYSAQLNTQDAIFLGSNDRAIIATGHSPIGTSFRLNLCTGYFNQFQDFIPALPQECPRISEKEIPVNYPDACVDFIKSLSACRMPLTAVPLGAGNDCANFVSEKANYNGCVSAHKSKENFYKSEWRIYLGRDSELWGTRDSITLFDNEGKIVDQVSY</sequence>
<evidence type="ECO:0000313" key="4">
    <source>
        <dbReference type="Proteomes" id="UP000228561"/>
    </source>
</evidence>
<keyword evidence="2" id="KW-1133">Transmembrane helix</keyword>
<gene>
    <name evidence="3" type="ORF">COS58_00465</name>
</gene>
<dbReference type="Proteomes" id="UP000228561">
    <property type="component" value="Unassembled WGS sequence"/>
</dbReference>
<keyword evidence="2" id="KW-0472">Membrane</keyword>
<name>A0A2M7B9L6_9BACT</name>
<comment type="caution">
    <text evidence="3">The sequence shown here is derived from an EMBL/GenBank/DDBJ whole genome shotgun (WGS) entry which is preliminary data.</text>
</comment>
<evidence type="ECO:0008006" key="5">
    <source>
        <dbReference type="Google" id="ProtNLM"/>
    </source>
</evidence>
<dbReference type="EMBL" id="PEVG01000003">
    <property type="protein sequence ID" value="PIU99783.1"/>
    <property type="molecule type" value="Genomic_DNA"/>
</dbReference>
<proteinExistence type="predicted"/>
<keyword evidence="2" id="KW-0812">Transmembrane</keyword>
<evidence type="ECO:0000256" key="1">
    <source>
        <dbReference type="SAM" id="MobiDB-lite"/>
    </source>
</evidence>
<evidence type="ECO:0000313" key="3">
    <source>
        <dbReference type="EMBL" id="PIU99783.1"/>
    </source>
</evidence>
<reference evidence="4" key="1">
    <citation type="submission" date="2017-09" db="EMBL/GenBank/DDBJ databases">
        <title>Depth-based differentiation of microbial function through sediment-hosted aquifers and enrichment of novel symbionts in the deep terrestrial subsurface.</title>
        <authorList>
            <person name="Probst A.J."/>
            <person name="Ladd B."/>
            <person name="Jarett J.K."/>
            <person name="Geller-Mcgrath D.E."/>
            <person name="Sieber C.M.K."/>
            <person name="Emerson J.B."/>
            <person name="Anantharaman K."/>
            <person name="Thomas B.C."/>
            <person name="Malmstrom R."/>
            <person name="Stieglmeier M."/>
            <person name="Klingl A."/>
            <person name="Woyke T."/>
            <person name="Ryan C.M."/>
            <person name="Banfield J.F."/>
        </authorList>
    </citation>
    <scope>NUCLEOTIDE SEQUENCE [LARGE SCALE GENOMIC DNA]</scope>
</reference>
<feature type="transmembrane region" description="Helical" evidence="2">
    <location>
        <begin position="14"/>
        <end position="30"/>
    </location>
</feature>
<accession>A0A2M7B9L6</accession>
<dbReference type="AlphaFoldDB" id="A0A2M7B9L6"/>